<keyword evidence="2" id="KW-1185">Reference proteome</keyword>
<reference evidence="1 2" key="1">
    <citation type="submission" date="2019-06" db="EMBL/GenBank/DDBJ databases">
        <title>Whole genome sequence for Rhodospirillaceae sp. R148.</title>
        <authorList>
            <person name="Wang G."/>
        </authorList>
    </citation>
    <scope>NUCLEOTIDE SEQUENCE [LARGE SCALE GENOMIC DNA]</scope>
    <source>
        <strain evidence="1 2">R148</strain>
    </source>
</reference>
<dbReference type="RefSeq" id="WP_142898368.1">
    <property type="nucleotide sequence ID" value="NZ_ML660059.1"/>
</dbReference>
<dbReference type="Proteomes" id="UP000315252">
    <property type="component" value="Unassembled WGS sequence"/>
</dbReference>
<organism evidence="1 2">
    <name type="scientific">Denitrobaculum tricleocarpae</name>
    <dbReference type="NCBI Taxonomy" id="2591009"/>
    <lineage>
        <taxon>Bacteria</taxon>
        <taxon>Pseudomonadati</taxon>
        <taxon>Pseudomonadota</taxon>
        <taxon>Alphaproteobacteria</taxon>
        <taxon>Rhodospirillales</taxon>
        <taxon>Rhodospirillaceae</taxon>
        <taxon>Denitrobaculum</taxon>
    </lineage>
</organism>
<evidence type="ECO:0000313" key="1">
    <source>
        <dbReference type="EMBL" id="TQV76105.1"/>
    </source>
</evidence>
<evidence type="ECO:0000313" key="2">
    <source>
        <dbReference type="Proteomes" id="UP000315252"/>
    </source>
</evidence>
<gene>
    <name evidence="1" type="ORF">FKG95_20885</name>
</gene>
<proteinExistence type="predicted"/>
<sequence>MRVLDYIAAFLKLRPEIPVKDAREIRRENPKSTADCCAGEQLQGLVATEFWLGEELVDAFCVVFVKTGKGICRLSWNDDPEWWELEETGEFPEPGQVPFDPALGDEHFRYPVTDLAARHELTGEKILSFTVQEDPEDKADLAILRLASGRELRWSYRLKTEETTLEILKVSA</sequence>
<name>A0A545TFX6_9PROT</name>
<dbReference type="EMBL" id="VHSH01000008">
    <property type="protein sequence ID" value="TQV76105.1"/>
    <property type="molecule type" value="Genomic_DNA"/>
</dbReference>
<comment type="caution">
    <text evidence="1">The sequence shown here is derived from an EMBL/GenBank/DDBJ whole genome shotgun (WGS) entry which is preliminary data.</text>
</comment>
<protein>
    <submittedName>
        <fullName evidence="1">Uncharacterized protein</fullName>
    </submittedName>
</protein>
<accession>A0A545TFX6</accession>
<dbReference type="AlphaFoldDB" id="A0A545TFX6"/>